<keyword evidence="1" id="KW-1133">Transmembrane helix</keyword>
<dbReference type="KEGG" id="mbr:MONBRDRAFT_5055"/>
<evidence type="ECO:0008006" key="4">
    <source>
        <dbReference type="Google" id="ProtNLM"/>
    </source>
</evidence>
<accession>A9UPS3</accession>
<feature type="transmembrane region" description="Helical" evidence="1">
    <location>
        <begin position="42"/>
        <end position="65"/>
    </location>
</feature>
<gene>
    <name evidence="2" type="ORF">MONBRDRAFT_5055</name>
</gene>
<sequence length="357" mass="39900">MVAAGMWDVWRVGLQAALVAAVGAVTYRVLLPAAPTKAHRRIQWLTGVGLASVLVVSSTFLVASTHSPQARMTGHHLVSFLLSGSTFLALSRVLTATIIGHDAQLPPRTLLTLPKYLLAFFTAPLSLRSVAPETSACQRYRGRWDEVPGRLLLKIAILFVTLRYGVALHVRWVDQSLWYCSMVGNVVFYLLLSGTEDAFALVLELGAGLHFWPSFDAPWLANSFRDFWSFRWHTPFRDMNVAIVRAARAAGWPTPIAISLIYIYTAACHAGQLYLTIHEVPLGIVSFFLVAGTLALFEDPLWRVLDPLLRCAPSKSGRHWLRRAIVLGVLCALSPLFWFSFWEHRFLQALCRVFDLM</sequence>
<keyword evidence="1" id="KW-0472">Membrane</keyword>
<dbReference type="InParanoid" id="A9UPS3"/>
<evidence type="ECO:0000313" key="2">
    <source>
        <dbReference type="EMBL" id="EDQ92920.1"/>
    </source>
</evidence>
<feature type="transmembrane region" description="Helical" evidence="1">
    <location>
        <begin position="151"/>
        <end position="170"/>
    </location>
</feature>
<feature type="transmembrane region" description="Helical" evidence="1">
    <location>
        <begin position="113"/>
        <end position="131"/>
    </location>
</feature>
<dbReference type="GeneID" id="5887543"/>
<keyword evidence="1" id="KW-0812">Transmembrane</keyword>
<feature type="transmembrane region" description="Helical" evidence="1">
    <location>
        <begin position="77"/>
        <end position="101"/>
    </location>
</feature>
<proteinExistence type="predicted"/>
<feature type="transmembrane region" description="Helical" evidence="1">
    <location>
        <begin position="199"/>
        <end position="221"/>
    </location>
</feature>
<feature type="transmembrane region" description="Helical" evidence="1">
    <location>
        <begin position="324"/>
        <end position="342"/>
    </location>
</feature>
<feature type="transmembrane region" description="Helical" evidence="1">
    <location>
        <begin position="176"/>
        <end position="192"/>
    </location>
</feature>
<evidence type="ECO:0000313" key="3">
    <source>
        <dbReference type="Proteomes" id="UP000001357"/>
    </source>
</evidence>
<evidence type="ECO:0000256" key="1">
    <source>
        <dbReference type="SAM" id="Phobius"/>
    </source>
</evidence>
<keyword evidence="3" id="KW-1185">Reference proteome</keyword>
<dbReference type="AlphaFoldDB" id="A9UPS3"/>
<dbReference type="EMBL" id="CH991543">
    <property type="protein sequence ID" value="EDQ92920.1"/>
    <property type="molecule type" value="Genomic_DNA"/>
</dbReference>
<feature type="transmembrane region" description="Helical" evidence="1">
    <location>
        <begin position="12"/>
        <end position="30"/>
    </location>
</feature>
<protein>
    <recommendedName>
        <fullName evidence="4">Wax synthase domain-containing protein</fullName>
    </recommendedName>
</protein>
<dbReference type="RefSeq" id="XP_001742682.1">
    <property type="nucleotide sequence ID" value="XM_001742630.1"/>
</dbReference>
<organism evidence="2 3">
    <name type="scientific">Monosiga brevicollis</name>
    <name type="common">Choanoflagellate</name>
    <dbReference type="NCBI Taxonomy" id="81824"/>
    <lineage>
        <taxon>Eukaryota</taxon>
        <taxon>Choanoflagellata</taxon>
        <taxon>Craspedida</taxon>
        <taxon>Salpingoecidae</taxon>
        <taxon>Monosiga</taxon>
    </lineage>
</organism>
<name>A9UPS3_MONBE</name>
<dbReference type="Proteomes" id="UP000001357">
    <property type="component" value="Unassembled WGS sequence"/>
</dbReference>
<feature type="transmembrane region" description="Helical" evidence="1">
    <location>
        <begin position="276"/>
        <end position="297"/>
    </location>
</feature>
<feature type="transmembrane region" description="Helical" evidence="1">
    <location>
        <begin position="241"/>
        <end position="264"/>
    </location>
</feature>
<reference evidence="2 3" key="1">
    <citation type="journal article" date="2008" name="Nature">
        <title>The genome of the choanoflagellate Monosiga brevicollis and the origin of metazoans.</title>
        <authorList>
            <consortium name="JGI Sequencing"/>
            <person name="King N."/>
            <person name="Westbrook M.J."/>
            <person name="Young S.L."/>
            <person name="Kuo A."/>
            <person name="Abedin M."/>
            <person name="Chapman J."/>
            <person name="Fairclough S."/>
            <person name="Hellsten U."/>
            <person name="Isogai Y."/>
            <person name="Letunic I."/>
            <person name="Marr M."/>
            <person name="Pincus D."/>
            <person name="Putnam N."/>
            <person name="Rokas A."/>
            <person name="Wright K.J."/>
            <person name="Zuzow R."/>
            <person name="Dirks W."/>
            <person name="Good M."/>
            <person name="Goodstein D."/>
            <person name="Lemons D."/>
            <person name="Li W."/>
            <person name="Lyons J.B."/>
            <person name="Morris A."/>
            <person name="Nichols S."/>
            <person name="Richter D.J."/>
            <person name="Salamov A."/>
            <person name="Bork P."/>
            <person name="Lim W.A."/>
            <person name="Manning G."/>
            <person name="Miller W.T."/>
            <person name="McGinnis W."/>
            <person name="Shapiro H."/>
            <person name="Tjian R."/>
            <person name="Grigoriev I.V."/>
            <person name="Rokhsar D."/>
        </authorList>
    </citation>
    <scope>NUCLEOTIDE SEQUENCE [LARGE SCALE GENOMIC DNA]</scope>
    <source>
        <strain evidence="3">MX1 / ATCC 50154</strain>
    </source>
</reference>